<proteinExistence type="predicted"/>
<reference evidence="2" key="1">
    <citation type="journal article" date="2016" name="Proc. Natl. Acad. Sci. U.S.A.">
        <title>Chromosome-level assembly of Arabidopsis thaliana Ler reveals the extent of translocation and inversion polymorphisms.</title>
        <authorList>
            <person name="Zapata L."/>
            <person name="Ding J."/>
            <person name="Willing E.M."/>
            <person name="Hartwig B."/>
            <person name="Bezdan D."/>
            <person name="Jiao W.B."/>
            <person name="Patel V."/>
            <person name="Velikkakam James G."/>
            <person name="Koornneef M."/>
            <person name="Ossowski S."/>
            <person name="Schneeberger K."/>
        </authorList>
    </citation>
    <scope>NUCLEOTIDE SEQUENCE [LARGE SCALE GENOMIC DNA]</scope>
    <source>
        <strain evidence="2">cv. Landsberg erecta</strain>
    </source>
</reference>
<evidence type="ECO:0000313" key="1">
    <source>
        <dbReference type="EMBL" id="OAP16080.1"/>
    </source>
</evidence>
<dbReference type="EMBL" id="LUHQ01000001">
    <property type="protein sequence ID" value="OAP16080.1"/>
    <property type="molecule type" value="Genomic_DNA"/>
</dbReference>
<comment type="caution">
    <text evidence="1">The sequence shown here is derived from an EMBL/GenBank/DDBJ whole genome shotgun (WGS) entry which is preliminary data.</text>
</comment>
<protein>
    <submittedName>
        <fullName evidence="1">Uncharacterized protein</fullName>
    </submittedName>
</protein>
<name>A0A178WCA9_ARATH</name>
<sequence>MVVSKMIVVVLTDSSSPPLGSPLVLLDGPIVVLSGNVIVDEVGLSLVGSVLFVELPVDGFVVPGLAVVEFPVDGYPAVGVPLELQKGYSYKHT</sequence>
<gene>
    <name evidence="1" type="ordered locus">AXX17_At1g26810</name>
</gene>
<evidence type="ECO:0000313" key="2">
    <source>
        <dbReference type="Proteomes" id="UP000078284"/>
    </source>
</evidence>
<dbReference type="AlphaFoldDB" id="A0A178WCA9"/>
<organism evidence="1 2">
    <name type="scientific">Arabidopsis thaliana</name>
    <name type="common">Mouse-ear cress</name>
    <dbReference type="NCBI Taxonomy" id="3702"/>
    <lineage>
        <taxon>Eukaryota</taxon>
        <taxon>Viridiplantae</taxon>
        <taxon>Streptophyta</taxon>
        <taxon>Embryophyta</taxon>
        <taxon>Tracheophyta</taxon>
        <taxon>Spermatophyta</taxon>
        <taxon>Magnoliopsida</taxon>
        <taxon>eudicotyledons</taxon>
        <taxon>Gunneridae</taxon>
        <taxon>Pentapetalae</taxon>
        <taxon>rosids</taxon>
        <taxon>malvids</taxon>
        <taxon>Brassicales</taxon>
        <taxon>Brassicaceae</taxon>
        <taxon>Camelineae</taxon>
        <taxon>Arabidopsis</taxon>
    </lineage>
</organism>
<accession>A0A178WCA9</accession>
<dbReference type="Proteomes" id="UP000078284">
    <property type="component" value="Chromosome 1"/>
</dbReference>